<feature type="domain" description="Glycoside hydrolase family 2 catalytic" evidence="5">
    <location>
        <begin position="344"/>
        <end position="562"/>
    </location>
</feature>
<dbReference type="InterPro" id="IPR051913">
    <property type="entry name" value="GH2_Domain-Containing"/>
</dbReference>
<dbReference type="RefSeq" id="WP_379237507.1">
    <property type="nucleotide sequence ID" value="NZ_JBHSTE010000007.1"/>
</dbReference>
<keyword evidence="8" id="KW-1185">Reference proteome</keyword>
<evidence type="ECO:0000256" key="3">
    <source>
        <dbReference type="ARBA" id="ARBA00023295"/>
    </source>
</evidence>
<dbReference type="SUPFAM" id="SSF49785">
    <property type="entry name" value="Galactose-binding domain-like"/>
    <property type="match status" value="1"/>
</dbReference>
<sequence>MTKQKSRIVILLAVLIVVCLAITILNVRENKMRVSLTKLVVENTAVHLIEHDGVQVAYDNGFPIPSFSTWKLNEDRRAYVSLNGLWKFAYEEEISCTASELSCSEAAYDDQAWSEQPVPASLDLAYENGKYQYAFGSFWFRKTFTVDRSWEHKFVKLNALGIGYHSVVYINGTKVGEHEGSTTPVSFNVSPYLNFGQENVIAVQIVRPAHDHYDEGALPAGGYDWWDYSGITRDIYLEATTPQTISKVIVDASPVTKQVHAYVVLLNYGNQSETITVQVNPGIDQVDPQSKSIAMAADEVKVLTFQFDTPAIKAWSPESPTLYSLETEIKNGDRLITEYGAVDVEVVDAKVLVNGSQEWFKGTNWHDENKESGRSMSPEEYRNEIDVAKHAHANLLRNAHYNRHPYAYEYADQIGIYIMDEIENYWLSEQAIGHQLYEKGLSREKAIAMAWNQINHPSVVIWSVANENTPNNTTHLAWFNDMRDLVRMVDPKKRPVTYASNTQHHPVDMSMSAADIIGFNQYYGFHGGDSTDYGAAEYRQKLLEIHERHPSKPIILTENGTWSSMGDRARQQWQAGNFAAHWDVTVTYPFTAGYVFWNLKDYRSKMEYTSRDPERLSGMGMVDWASRTPKVVYYYFQEATSLGANRIMNPRFDRGLAEWQLISSAAEGAITVVEEGLQVSLEASDTIQLRQNAFDLLAGSYVLELHIKGVDGQAAGKIELRSSYLSGGVLTKEFDSSGTIKLPFTLSHTGVTNVSVHLHVAGKQDVVLEQVRLLPVLN</sequence>
<feature type="domain" description="Glycoside hydrolase family 2 immunoglobulin-like beta-sandwich" evidence="4">
    <location>
        <begin position="257"/>
        <end position="339"/>
    </location>
</feature>
<organism evidence="7 8">
    <name type="scientific">Paenibacillus septentrionalis</name>
    <dbReference type="NCBI Taxonomy" id="429342"/>
    <lineage>
        <taxon>Bacteria</taxon>
        <taxon>Bacillati</taxon>
        <taxon>Bacillota</taxon>
        <taxon>Bacilli</taxon>
        <taxon>Bacillales</taxon>
        <taxon>Paenibacillaceae</taxon>
        <taxon>Paenibacillus</taxon>
    </lineage>
</organism>
<dbReference type="Pfam" id="PF02836">
    <property type="entry name" value="Glyco_hydro_2_C"/>
    <property type="match status" value="1"/>
</dbReference>
<dbReference type="PANTHER" id="PTHR42732:SF1">
    <property type="entry name" value="BETA-MANNOSIDASE"/>
    <property type="match status" value="1"/>
</dbReference>
<evidence type="ECO:0000313" key="8">
    <source>
        <dbReference type="Proteomes" id="UP001596233"/>
    </source>
</evidence>
<dbReference type="InterPro" id="IPR006102">
    <property type="entry name" value="Ig-like_GH2"/>
</dbReference>
<dbReference type="SUPFAM" id="SSF49303">
    <property type="entry name" value="beta-Galactosidase/glucuronidase domain"/>
    <property type="match status" value="1"/>
</dbReference>
<dbReference type="Pfam" id="PF00703">
    <property type="entry name" value="Glyco_hydro_2"/>
    <property type="match status" value="1"/>
</dbReference>
<evidence type="ECO:0000256" key="2">
    <source>
        <dbReference type="ARBA" id="ARBA00022801"/>
    </source>
</evidence>
<gene>
    <name evidence="7" type="ORF">ACFP56_18910</name>
</gene>
<comment type="caution">
    <text evidence="7">The sequence shown here is derived from an EMBL/GenBank/DDBJ whole genome shotgun (WGS) entry which is preliminary data.</text>
</comment>
<accession>A0ABW1V7L4</accession>
<keyword evidence="2 7" id="KW-0378">Hydrolase</keyword>
<evidence type="ECO:0000313" key="7">
    <source>
        <dbReference type="EMBL" id="MFC6334707.1"/>
    </source>
</evidence>
<dbReference type="Gene3D" id="3.20.20.80">
    <property type="entry name" value="Glycosidases"/>
    <property type="match status" value="1"/>
</dbReference>
<dbReference type="PRINTS" id="PR00132">
    <property type="entry name" value="GLHYDRLASE2"/>
</dbReference>
<evidence type="ECO:0000259" key="6">
    <source>
        <dbReference type="Pfam" id="PF02837"/>
    </source>
</evidence>
<dbReference type="InterPro" id="IPR006103">
    <property type="entry name" value="Glyco_hydro_2_cat"/>
</dbReference>
<evidence type="ECO:0000259" key="4">
    <source>
        <dbReference type="Pfam" id="PF00703"/>
    </source>
</evidence>
<dbReference type="SUPFAM" id="SSF51445">
    <property type="entry name" value="(Trans)glycosidases"/>
    <property type="match status" value="1"/>
</dbReference>
<dbReference type="GO" id="GO:0016787">
    <property type="term" value="F:hydrolase activity"/>
    <property type="evidence" value="ECO:0007669"/>
    <property type="project" value="UniProtKB-KW"/>
</dbReference>
<dbReference type="InterPro" id="IPR006101">
    <property type="entry name" value="Glyco_hydro_2"/>
</dbReference>
<comment type="similarity">
    <text evidence="1">Belongs to the glycosyl hydrolase 2 family.</text>
</comment>
<dbReference type="Proteomes" id="UP001596233">
    <property type="component" value="Unassembled WGS sequence"/>
</dbReference>
<dbReference type="EMBL" id="JBHSTE010000007">
    <property type="protein sequence ID" value="MFC6334707.1"/>
    <property type="molecule type" value="Genomic_DNA"/>
</dbReference>
<reference evidence="8" key="1">
    <citation type="journal article" date="2019" name="Int. J. Syst. Evol. Microbiol.">
        <title>The Global Catalogue of Microorganisms (GCM) 10K type strain sequencing project: providing services to taxonomists for standard genome sequencing and annotation.</title>
        <authorList>
            <consortium name="The Broad Institute Genomics Platform"/>
            <consortium name="The Broad Institute Genome Sequencing Center for Infectious Disease"/>
            <person name="Wu L."/>
            <person name="Ma J."/>
        </authorList>
    </citation>
    <scope>NUCLEOTIDE SEQUENCE [LARGE SCALE GENOMIC DNA]</scope>
    <source>
        <strain evidence="8">PCU 280</strain>
    </source>
</reference>
<keyword evidence="3" id="KW-0326">Glycosidase</keyword>
<evidence type="ECO:0000259" key="5">
    <source>
        <dbReference type="Pfam" id="PF02836"/>
    </source>
</evidence>
<dbReference type="Pfam" id="PF02837">
    <property type="entry name" value="Glyco_hydro_2_N"/>
    <property type="match status" value="1"/>
</dbReference>
<protein>
    <submittedName>
        <fullName evidence="7">Glycoside hydrolase family 2 protein</fullName>
    </submittedName>
</protein>
<dbReference type="InterPro" id="IPR006104">
    <property type="entry name" value="Glyco_hydro_2_N"/>
</dbReference>
<dbReference type="InterPro" id="IPR008979">
    <property type="entry name" value="Galactose-bd-like_sf"/>
</dbReference>
<feature type="domain" description="Glycosyl hydrolases family 2 sugar binding" evidence="6">
    <location>
        <begin position="81"/>
        <end position="238"/>
    </location>
</feature>
<evidence type="ECO:0000256" key="1">
    <source>
        <dbReference type="ARBA" id="ARBA00007401"/>
    </source>
</evidence>
<dbReference type="InterPro" id="IPR036156">
    <property type="entry name" value="Beta-gal/glucu_dom_sf"/>
</dbReference>
<dbReference type="InterPro" id="IPR013783">
    <property type="entry name" value="Ig-like_fold"/>
</dbReference>
<proteinExistence type="inferred from homology"/>
<dbReference type="PANTHER" id="PTHR42732">
    <property type="entry name" value="BETA-GALACTOSIDASE"/>
    <property type="match status" value="1"/>
</dbReference>
<dbReference type="InterPro" id="IPR017853">
    <property type="entry name" value="GH"/>
</dbReference>
<dbReference type="Gene3D" id="2.60.40.10">
    <property type="entry name" value="Immunoglobulins"/>
    <property type="match status" value="1"/>
</dbReference>
<dbReference type="Gene3D" id="2.60.120.260">
    <property type="entry name" value="Galactose-binding domain-like"/>
    <property type="match status" value="2"/>
</dbReference>
<name>A0ABW1V7L4_9BACL</name>